<dbReference type="PROSITE" id="PS50902">
    <property type="entry name" value="FLAVODOXIN_LIKE"/>
    <property type="match status" value="1"/>
</dbReference>
<keyword evidence="7 15" id="KW-0479">Metal-binding</keyword>
<dbReference type="InterPro" id="IPR008254">
    <property type="entry name" value="Flavodoxin/NO_synth"/>
</dbReference>
<evidence type="ECO:0000256" key="14">
    <source>
        <dbReference type="ARBA" id="ARBA00049342"/>
    </source>
</evidence>
<dbReference type="SUPFAM" id="SSF52218">
    <property type="entry name" value="Flavoproteins"/>
    <property type="match status" value="1"/>
</dbReference>
<comment type="similarity">
    <text evidence="2 15">In the N-terminal section; belongs to the cytochrome P450 family.</text>
</comment>
<name>A0ABY6TY15_BIOOC</name>
<dbReference type="CDD" id="cd06206">
    <property type="entry name" value="bifunctional_CYPOR"/>
    <property type="match status" value="1"/>
</dbReference>
<comment type="cofactor">
    <cofactor evidence="15">
        <name>FAD</name>
        <dbReference type="ChEBI" id="CHEBI:57692"/>
    </cofactor>
    <cofactor evidence="15">
        <name>FMN</name>
        <dbReference type="ChEBI" id="CHEBI:58210"/>
    </cofactor>
</comment>
<dbReference type="InterPro" id="IPR001094">
    <property type="entry name" value="Flavdoxin-like"/>
</dbReference>
<sequence>MMTTTAIPGPKGLPIVGNLLQLQDEVPIHALERIGDVYKDIFKLKIAGHDNYFVCSHELFNELCDETRFFKFAPPALVADEPEGRARGLFSSNTEKEQDWAQAHRILIPAFGPMAILDMYDEMYDIATQLIMKWARKGSETPILATDDFTRLTLDTIALCAMDYRFNSFYSDVSHPYVQAMSHNLTSRSERGQIGNIFKRMVPGYQAEIEKNFNYMHSIADEIIQHRRQNPTEKKDLLNAMMNGKDPKTGEGMRDELIAANMQTFLIAGHETTSGLLSFAFVNMLLKPETYFAAREEVDRVIGKENVQAKHLKELHYIEAVLRETLRLSPTAPAFARGVRPENTEETVTIGKAKYEIPRGQPVLCLLSKIQRDPAVFGDDADEFKPERMLNGKFEDLPKNAWKPFGTGLRGCIGRAFAWQEALMVTAMVLQNFDISLDNPNYKMRIQQSLTIKPADCYIRAKLRTGISAVTLQSQLSGGREQKPEKPASATSNGNDNGQSMLILFGSNTGSCQALAQKLASQAAEQGYNPTVTDMDNGVQLLPADGTPTIIITASYEGQPTDNATRFIAWLQSLQGGNKLKGSRFAVFGCGHKDWSATYQRIPKLVDTLIEANGGLRLVDRGASDASQGDIAGDFEMWAIETLWPVLLAESHTGHPLERMKPKMPEVESNISHEQRAEKLQTKAEWAEVTHVKSLTHPGESEKRHIEFKLPESFTYQAGDYLAVLPLNPEATIKRVMRRFNLPADGVIKITKKGSTMLPTDQPISISDLLAGYVELSQPATKRDLELLVDTVAEGDEKSNIMSLSEEPDFTTYVKKQRISILDVLESNVPSSTISFASFLSLLPPLKARYYSISSTPLADPSICSITYSVLDAPAWANERKHFIGVSGNYLKSLTPGDKALVSIRASSPKFKMPKSPEATPLIMLCAGAGLAPFRAFMQERAILMLEGRRTLAPALIIVGCRSAESDRLYAEEMDEWNRLGVADVRYAFSREPNHQLANGCSRVPDRLVQSGEDVVRLFQAGAKVYTCGSSALLQGVKEAAASVIMQAREKKGLGTSEEDVEDWIRQHHDDRLVSDVFS</sequence>
<evidence type="ECO:0000256" key="12">
    <source>
        <dbReference type="ARBA" id="ARBA00023004"/>
    </source>
</evidence>
<dbReference type="InterPro" id="IPR023173">
    <property type="entry name" value="NADPH_Cyt_P450_Rdtase_alpha"/>
</dbReference>
<dbReference type="PRINTS" id="PR00371">
    <property type="entry name" value="FPNCR"/>
</dbReference>
<dbReference type="Gene3D" id="3.40.50.360">
    <property type="match status" value="1"/>
</dbReference>
<evidence type="ECO:0000313" key="20">
    <source>
        <dbReference type="Proteomes" id="UP000766486"/>
    </source>
</evidence>
<protein>
    <recommendedName>
        <fullName evidence="15">Bifunctional cytochrome P450/NADPH--P450 reductase</fullName>
    </recommendedName>
    <domain>
        <recommendedName>
            <fullName evidence="15">Cytochrome P450</fullName>
            <ecNumber evidence="15">1.14.14.1</ecNumber>
        </recommendedName>
    </domain>
    <domain>
        <recommendedName>
            <fullName evidence="15">NADPH--cytochrome P450 reductase</fullName>
            <ecNumber evidence="15">1.6.2.4</ecNumber>
        </recommendedName>
    </domain>
</protein>
<comment type="caution">
    <text evidence="19">The sequence shown here is derived from an EMBL/GenBank/DDBJ whole genome shotgun (WGS) entry which is preliminary data.</text>
</comment>
<evidence type="ECO:0000259" key="18">
    <source>
        <dbReference type="PROSITE" id="PS51384"/>
    </source>
</evidence>
<evidence type="ECO:0000256" key="7">
    <source>
        <dbReference type="ARBA" id="ARBA00022723"/>
    </source>
</evidence>
<evidence type="ECO:0000256" key="3">
    <source>
        <dbReference type="ARBA" id="ARBA00022448"/>
    </source>
</evidence>
<dbReference type="Proteomes" id="UP000766486">
    <property type="component" value="Unassembled WGS sequence"/>
</dbReference>
<dbReference type="InterPro" id="IPR023206">
    <property type="entry name" value="Bifunctional_P450_P450_red"/>
</dbReference>
<evidence type="ECO:0000256" key="15">
    <source>
        <dbReference type="PIRNR" id="PIRNR000209"/>
    </source>
</evidence>
<keyword evidence="9 15" id="KW-0521">NADP</keyword>
<keyword evidence="4 15" id="KW-0349">Heme</keyword>
<dbReference type="PROSITE" id="PS51384">
    <property type="entry name" value="FAD_FR"/>
    <property type="match status" value="1"/>
</dbReference>
<dbReference type="InterPro" id="IPR001709">
    <property type="entry name" value="Flavoprot_Pyr_Nucl_cyt_Rdtase"/>
</dbReference>
<dbReference type="CDD" id="cd11068">
    <property type="entry name" value="CYP120A1"/>
    <property type="match status" value="1"/>
</dbReference>
<comment type="cofactor">
    <cofactor evidence="1 15">
        <name>heme</name>
        <dbReference type="ChEBI" id="CHEBI:30413"/>
    </cofactor>
</comment>
<dbReference type="PIRSF" id="PIRSF000209">
    <property type="entry name" value="Bifunctional_P450_P450R"/>
    <property type="match status" value="1"/>
</dbReference>
<dbReference type="Gene3D" id="1.20.990.10">
    <property type="entry name" value="NADPH-cytochrome p450 Reductase, Chain A, domain 3"/>
    <property type="match status" value="1"/>
</dbReference>
<evidence type="ECO:0000256" key="5">
    <source>
        <dbReference type="ARBA" id="ARBA00022630"/>
    </source>
</evidence>
<dbReference type="Pfam" id="PF00258">
    <property type="entry name" value="Flavodoxin_1"/>
    <property type="match status" value="1"/>
</dbReference>
<dbReference type="SUPFAM" id="SSF63380">
    <property type="entry name" value="Riboflavin synthase domain-like"/>
    <property type="match status" value="1"/>
</dbReference>
<keyword evidence="20" id="KW-1185">Reference proteome</keyword>
<dbReference type="PRINTS" id="PR00369">
    <property type="entry name" value="FLAVODOXIN"/>
</dbReference>
<keyword evidence="6 15" id="KW-0288">FMN</keyword>
<evidence type="ECO:0000256" key="10">
    <source>
        <dbReference type="ARBA" id="ARBA00022982"/>
    </source>
</evidence>
<dbReference type="InterPro" id="IPR039261">
    <property type="entry name" value="FNR_nucleotide-bd"/>
</dbReference>
<evidence type="ECO:0000259" key="17">
    <source>
        <dbReference type="PROSITE" id="PS50902"/>
    </source>
</evidence>
<dbReference type="Gene3D" id="1.10.630.10">
    <property type="entry name" value="Cytochrome P450"/>
    <property type="match status" value="1"/>
</dbReference>
<gene>
    <name evidence="19" type="ORF">CLO192961_LOCUS120453</name>
</gene>
<evidence type="ECO:0000256" key="1">
    <source>
        <dbReference type="ARBA" id="ARBA00001971"/>
    </source>
</evidence>
<dbReference type="Gene3D" id="3.40.50.80">
    <property type="entry name" value="Nucleotide-binding domain of ferredoxin-NADP reductase (FNR) module"/>
    <property type="match status" value="1"/>
</dbReference>
<feature type="region of interest" description="Disordered" evidence="16">
    <location>
        <begin position="474"/>
        <end position="496"/>
    </location>
</feature>
<dbReference type="InterPro" id="IPR036396">
    <property type="entry name" value="Cyt_P450_sf"/>
</dbReference>
<keyword evidence="12 15" id="KW-0408">Iron</keyword>
<dbReference type="PANTHER" id="PTHR19384">
    <property type="entry name" value="NITRIC OXIDE SYNTHASE-RELATED"/>
    <property type="match status" value="1"/>
</dbReference>
<dbReference type="InterPro" id="IPR017938">
    <property type="entry name" value="Riboflavin_synthase-like_b-brl"/>
</dbReference>
<keyword evidence="3 15" id="KW-0813">Transport</keyword>
<dbReference type="SUPFAM" id="SSF52343">
    <property type="entry name" value="Ferredoxin reductase-like, C-terminal NADP-linked domain"/>
    <property type="match status" value="1"/>
</dbReference>
<dbReference type="InterPro" id="IPR029039">
    <property type="entry name" value="Flavoprotein-like_sf"/>
</dbReference>
<dbReference type="InterPro" id="IPR017927">
    <property type="entry name" value="FAD-bd_FR_type"/>
</dbReference>
<evidence type="ECO:0000256" key="2">
    <source>
        <dbReference type="ARBA" id="ARBA00010018"/>
    </source>
</evidence>
<dbReference type="InterPro" id="IPR003097">
    <property type="entry name" value="CysJ-like_FAD-binding"/>
</dbReference>
<dbReference type="Pfam" id="PF00175">
    <property type="entry name" value="NAD_binding_1"/>
    <property type="match status" value="1"/>
</dbReference>
<comment type="catalytic activity">
    <reaction evidence="15">
        <text>an organic molecule + reduced [NADPH--hemoprotein reductase] + O2 = an alcohol + oxidized [NADPH--hemoprotein reductase] + H2O + H(+)</text>
        <dbReference type="Rhea" id="RHEA:17149"/>
        <dbReference type="Rhea" id="RHEA-COMP:11964"/>
        <dbReference type="Rhea" id="RHEA-COMP:11965"/>
        <dbReference type="ChEBI" id="CHEBI:15377"/>
        <dbReference type="ChEBI" id="CHEBI:15378"/>
        <dbReference type="ChEBI" id="CHEBI:15379"/>
        <dbReference type="ChEBI" id="CHEBI:30879"/>
        <dbReference type="ChEBI" id="CHEBI:57618"/>
        <dbReference type="ChEBI" id="CHEBI:58210"/>
        <dbReference type="ChEBI" id="CHEBI:142491"/>
        <dbReference type="EC" id="1.14.14.1"/>
    </reaction>
</comment>
<dbReference type="InterPro" id="IPR017972">
    <property type="entry name" value="Cyt_P450_CS"/>
</dbReference>
<evidence type="ECO:0000256" key="9">
    <source>
        <dbReference type="ARBA" id="ARBA00022857"/>
    </source>
</evidence>
<reference evidence="19 20" key="1">
    <citation type="submission" date="2019-06" db="EMBL/GenBank/DDBJ databases">
        <authorList>
            <person name="Broberg M."/>
        </authorList>
    </citation>
    <scope>NUCLEOTIDE SEQUENCE [LARGE SCALE GENOMIC DNA]</scope>
</reference>
<organism evidence="19 20">
    <name type="scientific">Bionectria ochroleuca</name>
    <name type="common">Gliocladium roseum</name>
    <dbReference type="NCBI Taxonomy" id="29856"/>
    <lineage>
        <taxon>Eukaryota</taxon>
        <taxon>Fungi</taxon>
        <taxon>Dikarya</taxon>
        <taxon>Ascomycota</taxon>
        <taxon>Pezizomycotina</taxon>
        <taxon>Sordariomycetes</taxon>
        <taxon>Hypocreomycetidae</taxon>
        <taxon>Hypocreales</taxon>
        <taxon>Bionectriaceae</taxon>
        <taxon>Clonostachys</taxon>
    </lineage>
</organism>
<keyword evidence="13 15" id="KW-0503">Monooxygenase</keyword>
<evidence type="ECO:0000256" key="6">
    <source>
        <dbReference type="ARBA" id="ARBA00022643"/>
    </source>
</evidence>
<evidence type="ECO:0000256" key="11">
    <source>
        <dbReference type="ARBA" id="ARBA00023002"/>
    </source>
</evidence>
<evidence type="ECO:0000256" key="13">
    <source>
        <dbReference type="ARBA" id="ARBA00023033"/>
    </source>
</evidence>
<keyword evidence="8 15" id="KW-0274">FAD</keyword>
<dbReference type="Pfam" id="PF00067">
    <property type="entry name" value="p450"/>
    <property type="match status" value="1"/>
</dbReference>
<evidence type="ECO:0000256" key="16">
    <source>
        <dbReference type="SAM" id="MobiDB-lite"/>
    </source>
</evidence>
<accession>A0ABY6TY15</accession>
<keyword evidence="10 15" id="KW-0249">Electron transport</keyword>
<keyword evidence="5 15" id="KW-0285">Flavoprotein</keyword>
<dbReference type="PANTHER" id="PTHR19384:SF127">
    <property type="entry name" value="BIFUNCTIONAL CYTOCHROME P450_NADPH--P450 REDUCTASE"/>
    <property type="match status" value="1"/>
</dbReference>
<dbReference type="EMBL" id="CABFNS010000709">
    <property type="protein sequence ID" value="VUC23561.1"/>
    <property type="molecule type" value="Genomic_DNA"/>
</dbReference>
<dbReference type="InterPro" id="IPR001433">
    <property type="entry name" value="OxRdtase_FAD/NAD-bd"/>
</dbReference>
<evidence type="ECO:0000313" key="19">
    <source>
        <dbReference type="EMBL" id="VUC23561.1"/>
    </source>
</evidence>
<keyword evidence="11 15" id="KW-0560">Oxidoreductase</keyword>
<dbReference type="EC" id="1.6.2.4" evidence="15"/>
<dbReference type="EC" id="1.14.14.1" evidence="15"/>
<feature type="domain" description="Flavodoxin-like" evidence="17">
    <location>
        <begin position="501"/>
        <end position="643"/>
    </location>
</feature>
<dbReference type="SUPFAM" id="SSF48264">
    <property type="entry name" value="Cytochrome P450"/>
    <property type="match status" value="1"/>
</dbReference>
<proteinExistence type="inferred from homology"/>
<dbReference type="PROSITE" id="PS00086">
    <property type="entry name" value="CYTOCHROME_P450"/>
    <property type="match status" value="1"/>
</dbReference>
<feature type="domain" description="FAD-binding FR-type" evidence="18">
    <location>
        <begin position="682"/>
        <end position="914"/>
    </location>
</feature>
<dbReference type="Gene3D" id="2.40.30.10">
    <property type="entry name" value="Translation factors"/>
    <property type="match status" value="1"/>
</dbReference>
<dbReference type="InterPro" id="IPR001128">
    <property type="entry name" value="Cyt_P450"/>
</dbReference>
<dbReference type="Pfam" id="PF00667">
    <property type="entry name" value="FAD_binding_1"/>
    <property type="match status" value="1"/>
</dbReference>
<comment type="catalytic activity">
    <reaction evidence="14 15">
        <text>2 oxidized [cytochrome P450] + NADPH = 2 reduced [cytochrome P450] + NADP(+) + H(+)</text>
        <dbReference type="Rhea" id="RHEA:24040"/>
        <dbReference type="Rhea" id="RHEA-COMP:14627"/>
        <dbReference type="Rhea" id="RHEA-COMP:14628"/>
        <dbReference type="ChEBI" id="CHEBI:15378"/>
        <dbReference type="ChEBI" id="CHEBI:55376"/>
        <dbReference type="ChEBI" id="CHEBI:57783"/>
        <dbReference type="ChEBI" id="CHEBI:58349"/>
        <dbReference type="ChEBI" id="CHEBI:60344"/>
        <dbReference type="EC" id="1.6.2.4"/>
    </reaction>
</comment>
<evidence type="ECO:0000256" key="4">
    <source>
        <dbReference type="ARBA" id="ARBA00022617"/>
    </source>
</evidence>
<evidence type="ECO:0000256" key="8">
    <source>
        <dbReference type="ARBA" id="ARBA00022827"/>
    </source>
</evidence>